<protein>
    <recommendedName>
        <fullName evidence="5">Type IV pilus assembly protein PilO</fullName>
    </recommendedName>
</protein>
<dbReference type="EMBL" id="JBHUGI010000006">
    <property type="protein sequence ID" value="MFD1927293.1"/>
    <property type="molecule type" value="Genomic_DNA"/>
</dbReference>
<comment type="caution">
    <text evidence="3">The sequence shown here is derived from an EMBL/GenBank/DDBJ whole genome shotgun (WGS) entry which is preliminary data.</text>
</comment>
<dbReference type="RefSeq" id="WP_381535941.1">
    <property type="nucleotide sequence ID" value="NZ_JBHUGI010000006.1"/>
</dbReference>
<feature type="coiled-coil region" evidence="1">
    <location>
        <begin position="38"/>
        <end position="65"/>
    </location>
</feature>
<keyword evidence="2" id="KW-0812">Transmembrane</keyword>
<evidence type="ECO:0000256" key="1">
    <source>
        <dbReference type="SAM" id="Coils"/>
    </source>
</evidence>
<proteinExistence type="predicted"/>
<keyword evidence="2" id="KW-1133">Transmembrane helix</keyword>
<dbReference type="Proteomes" id="UP001597218">
    <property type="component" value="Unassembled WGS sequence"/>
</dbReference>
<keyword evidence="1" id="KW-0175">Coiled coil</keyword>
<sequence length="245" mass="27983">MRKSTGENKYLPILLGLLAFVLLGAFYYYGVYPKSEAKASTENALVQLKDETNQLENRINLLSETEIAQTDDFELRKKLPINRDLDALLRSINEVELMSEAKIVSIIFNNYDEEVAKSTNFTSAEEEEIKKEEQDNATDAEVEEKVAEEIEETAGTNGEKPVTPIDIESLPEQLKLLSLTIDMVVPNYDHLLRFLEEIESIERVIRIDTVEFIQNGEVDLMKIEPLEEILVSVQLTTFYSEELVE</sequence>
<keyword evidence="2" id="KW-0472">Membrane</keyword>
<evidence type="ECO:0000256" key="2">
    <source>
        <dbReference type="SAM" id="Phobius"/>
    </source>
</evidence>
<name>A0ABW4SCV7_9BACL</name>
<evidence type="ECO:0000313" key="3">
    <source>
        <dbReference type="EMBL" id="MFD1927293.1"/>
    </source>
</evidence>
<keyword evidence="4" id="KW-1185">Reference proteome</keyword>
<evidence type="ECO:0000313" key="4">
    <source>
        <dbReference type="Proteomes" id="UP001597218"/>
    </source>
</evidence>
<organism evidence="3 4">
    <name type="scientific">Sporosarcina siberiensis</name>
    <dbReference type="NCBI Taxonomy" id="1365606"/>
    <lineage>
        <taxon>Bacteria</taxon>
        <taxon>Bacillati</taxon>
        <taxon>Bacillota</taxon>
        <taxon>Bacilli</taxon>
        <taxon>Bacillales</taxon>
        <taxon>Caryophanaceae</taxon>
        <taxon>Sporosarcina</taxon>
    </lineage>
</organism>
<accession>A0ABW4SCV7</accession>
<feature type="transmembrane region" description="Helical" evidence="2">
    <location>
        <begin position="12"/>
        <end position="30"/>
    </location>
</feature>
<gene>
    <name evidence="3" type="ORF">ACFSFY_04350</name>
</gene>
<evidence type="ECO:0008006" key="5">
    <source>
        <dbReference type="Google" id="ProtNLM"/>
    </source>
</evidence>
<reference evidence="4" key="1">
    <citation type="journal article" date="2019" name="Int. J. Syst. Evol. Microbiol.">
        <title>The Global Catalogue of Microorganisms (GCM) 10K type strain sequencing project: providing services to taxonomists for standard genome sequencing and annotation.</title>
        <authorList>
            <consortium name="The Broad Institute Genomics Platform"/>
            <consortium name="The Broad Institute Genome Sequencing Center for Infectious Disease"/>
            <person name="Wu L."/>
            <person name="Ma J."/>
        </authorList>
    </citation>
    <scope>NUCLEOTIDE SEQUENCE [LARGE SCALE GENOMIC DNA]</scope>
    <source>
        <strain evidence="4">CGMCC 4.7177</strain>
    </source>
</reference>